<dbReference type="Gene3D" id="1.25.40.10">
    <property type="entry name" value="Tetratricopeptide repeat domain"/>
    <property type="match status" value="1"/>
</dbReference>
<keyword evidence="1" id="KW-0677">Repeat</keyword>
<evidence type="ECO:0000256" key="2">
    <source>
        <dbReference type="ARBA" id="ARBA00022803"/>
    </source>
</evidence>
<accession>A0A0G0Q198</accession>
<dbReference type="EMBL" id="LBVV01000001">
    <property type="protein sequence ID" value="KKQ95446.1"/>
    <property type="molecule type" value="Genomic_DNA"/>
</dbReference>
<dbReference type="AlphaFoldDB" id="A0A0G0Q198"/>
<sequence length="220" mass="25489">MQELEMIDRFVEEGKYKEALQKVNMLISAGSNDLRLQFKRAFILQVSGRPLEAKIIYEYTIREDPKNCCSLYNLAVIYYQLGNIRNAKKFAKYALRSFPSYIHALDLLARMAAEENRYSDVLRLSRQMILIDKDNVRAKNYLIFALTNLTRYSDAIEEGEKAIQFQKTPLIYYLVGFCHEKLDNAVKARANYEIASEMGSTEASDKLKMLKPRLTVVKNT</sequence>
<protein>
    <submittedName>
        <fullName evidence="3">Uncharacterized protein</fullName>
    </submittedName>
</protein>
<gene>
    <name evidence="3" type="ORF">UT18_C0001G0033</name>
</gene>
<comment type="caution">
    <text evidence="3">The sequence shown here is derived from an EMBL/GenBank/DDBJ whole genome shotgun (WGS) entry which is preliminary data.</text>
</comment>
<evidence type="ECO:0000313" key="4">
    <source>
        <dbReference type="Proteomes" id="UP000034207"/>
    </source>
</evidence>
<keyword evidence="2" id="KW-0802">TPR repeat</keyword>
<dbReference type="PANTHER" id="PTHR44943">
    <property type="entry name" value="CELLULOSE SYNTHASE OPERON PROTEIN C"/>
    <property type="match status" value="1"/>
</dbReference>
<proteinExistence type="predicted"/>
<dbReference type="Proteomes" id="UP000034207">
    <property type="component" value="Unassembled WGS sequence"/>
</dbReference>
<name>A0A0G0Q198_UNCC2</name>
<dbReference type="PANTHER" id="PTHR44943:SF8">
    <property type="entry name" value="TPR REPEAT-CONTAINING PROTEIN MJ0263"/>
    <property type="match status" value="1"/>
</dbReference>
<organism evidence="3 4">
    <name type="scientific">candidate division CPR2 bacterium GW2011_GWC2_39_10</name>
    <dbReference type="NCBI Taxonomy" id="1618345"/>
    <lineage>
        <taxon>Bacteria</taxon>
        <taxon>Bacteria division CPR2</taxon>
    </lineage>
</organism>
<reference evidence="3 4" key="1">
    <citation type="journal article" date="2015" name="Nature">
        <title>rRNA introns, odd ribosomes, and small enigmatic genomes across a large radiation of phyla.</title>
        <authorList>
            <person name="Brown C.T."/>
            <person name="Hug L.A."/>
            <person name="Thomas B.C."/>
            <person name="Sharon I."/>
            <person name="Castelle C.J."/>
            <person name="Singh A."/>
            <person name="Wilkins M.J."/>
            <person name="Williams K.H."/>
            <person name="Banfield J.F."/>
        </authorList>
    </citation>
    <scope>NUCLEOTIDE SEQUENCE [LARGE SCALE GENOMIC DNA]</scope>
</reference>
<evidence type="ECO:0000313" key="3">
    <source>
        <dbReference type="EMBL" id="KKQ95446.1"/>
    </source>
</evidence>
<dbReference type="SUPFAM" id="SSF48452">
    <property type="entry name" value="TPR-like"/>
    <property type="match status" value="1"/>
</dbReference>
<dbReference type="InterPro" id="IPR019734">
    <property type="entry name" value="TPR_rpt"/>
</dbReference>
<dbReference type="InterPro" id="IPR051685">
    <property type="entry name" value="Ycf3/AcsC/BcsC/TPR_MFPF"/>
</dbReference>
<dbReference type="InterPro" id="IPR011990">
    <property type="entry name" value="TPR-like_helical_dom_sf"/>
</dbReference>
<dbReference type="STRING" id="1618345.UT18_C0001G0033"/>
<dbReference type="SMART" id="SM00028">
    <property type="entry name" value="TPR"/>
    <property type="match status" value="3"/>
</dbReference>
<evidence type="ECO:0000256" key="1">
    <source>
        <dbReference type="ARBA" id="ARBA00022737"/>
    </source>
</evidence>